<keyword evidence="2" id="KW-1185">Reference proteome</keyword>
<protein>
    <recommendedName>
        <fullName evidence="3">Secreted protein</fullName>
    </recommendedName>
</protein>
<dbReference type="Proteomes" id="UP001362999">
    <property type="component" value="Unassembled WGS sequence"/>
</dbReference>
<proteinExistence type="predicted"/>
<dbReference type="AlphaFoldDB" id="A0AAW0CLI3"/>
<evidence type="ECO:0008006" key="3">
    <source>
        <dbReference type="Google" id="ProtNLM"/>
    </source>
</evidence>
<accession>A0AAW0CLI3</accession>
<organism evidence="1 2">
    <name type="scientific">Favolaschia claudopus</name>
    <dbReference type="NCBI Taxonomy" id="2862362"/>
    <lineage>
        <taxon>Eukaryota</taxon>
        <taxon>Fungi</taxon>
        <taxon>Dikarya</taxon>
        <taxon>Basidiomycota</taxon>
        <taxon>Agaricomycotina</taxon>
        <taxon>Agaricomycetes</taxon>
        <taxon>Agaricomycetidae</taxon>
        <taxon>Agaricales</taxon>
        <taxon>Marasmiineae</taxon>
        <taxon>Mycenaceae</taxon>
        <taxon>Favolaschia</taxon>
    </lineage>
</organism>
<evidence type="ECO:0000313" key="2">
    <source>
        <dbReference type="Proteomes" id="UP001362999"/>
    </source>
</evidence>
<gene>
    <name evidence="1" type="ORF">R3P38DRAFT_2902103</name>
</gene>
<reference evidence="1 2" key="1">
    <citation type="journal article" date="2024" name="J Genomics">
        <title>Draft genome sequencing and assembly of Favolaschia claudopus CIRM-BRFM 2984 isolated from oak limbs.</title>
        <authorList>
            <person name="Navarro D."/>
            <person name="Drula E."/>
            <person name="Chaduli D."/>
            <person name="Cazenave R."/>
            <person name="Ahrendt S."/>
            <person name="Wang J."/>
            <person name="Lipzen A."/>
            <person name="Daum C."/>
            <person name="Barry K."/>
            <person name="Grigoriev I.V."/>
            <person name="Favel A."/>
            <person name="Rosso M.N."/>
            <person name="Martin F."/>
        </authorList>
    </citation>
    <scope>NUCLEOTIDE SEQUENCE [LARGE SCALE GENOMIC DNA]</scope>
    <source>
        <strain evidence="1 2">CIRM-BRFM 2984</strain>
    </source>
</reference>
<name>A0AAW0CLI3_9AGAR</name>
<comment type="caution">
    <text evidence="1">The sequence shown here is derived from an EMBL/GenBank/DDBJ whole genome shotgun (WGS) entry which is preliminary data.</text>
</comment>
<sequence>MSSYSELMHTRFLPFRAMSLLFSFSMALYSPLAFRSSDSSTAVKSLRYRPSKQLRTQAKDIGCILYDAKKKSSVEGRVMSLALPPYGMSWGLALRHHPLPPFLVLPPPR</sequence>
<evidence type="ECO:0000313" key="1">
    <source>
        <dbReference type="EMBL" id="KAK7039822.1"/>
    </source>
</evidence>
<dbReference type="EMBL" id="JAWWNJ010000016">
    <property type="protein sequence ID" value="KAK7039822.1"/>
    <property type="molecule type" value="Genomic_DNA"/>
</dbReference>